<evidence type="ECO:0000256" key="1">
    <source>
        <dbReference type="SAM" id="MobiDB-lite"/>
    </source>
</evidence>
<feature type="region of interest" description="Disordered" evidence="1">
    <location>
        <begin position="1"/>
        <end position="20"/>
    </location>
</feature>
<evidence type="ECO:0000313" key="2">
    <source>
        <dbReference type="EMBL" id="MBR7839066.1"/>
    </source>
</evidence>
<dbReference type="EMBL" id="JAGSOG010000372">
    <property type="protein sequence ID" value="MBR7839066.1"/>
    <property type="molecule type" value="Genomic_DNA"/>
</dbReference>
<sequence length="136" mass="14745">MHAASNPPLPGRRRLRPGTLAESALQRGELLLEQQNLRGSPGCVPTRDPGGREDPGGEGEGETEARKSWSSWIGQSAVFRSALSDRSAADALRVRPWRVPAAQVPAGGAARDEWLLGWWEPIDAWVARKCEAGAER</sequence>
<comment type="caution">
    <text evidence="2">The sequence shown here is derived from an EMBL/GenBank/DDBJ whole genome shotgun (WGS) entry which is preliminary data.</text>
</comment>
<accession>A0A941IWC9</accession>
<proteinExistence type="predicted"/>
<dbReference type="Proteomes" id="UP000675781">
    <property type="component" value="Unassembled WGS sequence"/>
</dbReference>
<dbReference type="RefSeq" id="WP_212533510.1">
    <property type="nucleotide sequence ID" value="NZ_JAGSOG010000372.1"/>
</dbReference>
<protein>
    <submittedName>
        <fullName evidence="2">Uncharacterized protein</fullName>
    </submittedName>
</protein>
<evidence type="ECO:0000313" key="3">
    <source>
        <dbReference type="Proteomes" id="UP000675781"/>
    </source>
</evidence>
<keyword evidence="3" id="KW-1185">Reference proteome</keyword>
<dbReference type="AlphaFoldDB" id="A0A941IWC9"/>
<reference evidence="2" key="1">
    <citation type="submission" date="2021-04" db="EMBL/GenBank/DDBJ databases">
        <title>Genome based classification of Actinospica acidithermotolerans sp. nov., an actinobacterium isolated from an Indonesian hot spring.</title>
        <authorList>
            <person name="Kusuma A.B."/>
            <person name="Putra K.E."/>
            <person name="Nafisah S."/>
            <person name="Loh J."/>
            <person name="Nouioui I."/>
            <person name="Goodfellow M."/>
        </authorList>
    </citation>
    <scope>NUCLEOTIDE SEQUENCE</scope>
    <source>
        <strain evidence="2">CSCA 57</strain>
    </source>
</reference>
<gene>
    <name evidence="2" type="ORF">KDL01_37720</name>
</gene>
<organism evidence="2 3">
    <name type="scientific">Actinospica durhamensis</name>
    <dbReference type="NCBI Taxonomy" id="1508375"/>
    <lineage>
        <taxon>Bacteria</taxon>
        <taxon>Bacillati</taxon>
        <taxon>Actinomycetota</taxon>
        <taxon>Actinomycetes</taxon>
        <taxon>Catenulisporales</taxon>
        <taxon>Actinospicaceae</taxon>
        <taxon>Actinospica</taxon>
    </lineage>
</organism>
<feature type="region of interest" description="Disordered" evidence="1">
    <location>
        <begin position="32"/>
        <end position="69"/>
    </location>
</feature>
<name>A0A941IWC9_9ACTN</name>